<keyword evidence="1" id="KW-0732">Signal</keyword>
<keyword evidence="3" id="KW-1185">Reference proteome</keyword>
<gene>
    <name evidence="2" type="ORF">Cop2CBH44_22790</name>
</gene>
<dbReference type="EMBL" id="AP023322">
    <property type="protein sequence ID" value="BCI63926.1"/>
    <property type="molecule type" value="Genomic_DNA"/>
</dbReference>
<feature type="chain" id="PRO_5028881352" description="DUF4251 domain-containing protein" evidence="1">
    <location>
        <begin position="25"/>
        <end position="167"/>
    </location>
</feature>
<dbReference type="AlphaFoldDB" id="A0A7G1HW51"/>
<dbReference type="Proteomes" id="UP000594042">
    <property type="component" value="Chromosome"/>
</dbReference>
<protein>
    <recommendedName>
        <fullName evidence="4">DUF4251 domain-containing protein</fullName>
    </recommendedName>
</protein>
<dbReference type="Gene3D" id="2.40.128.410">
    <property type="match status" value="1"/>
</dbReference>
<accession>A0A7G1HW51</accession>
<dbReference type="InterPro" id="IPR025347">
    <property type="entry name" value="DUF4251"/>
</dbReference>
<evidence type="ECO:0000313" key="3">
    <source>
        <dbReference type="Proteomes" id="UP000594042"/>
    </source>
</evidence>
<dbReference type="Pfam" id="PF14059">
    <property type="entry name" value="DUF4251"/>
    <property type="match status" value="1"/>
</dbReference>
<evidence type="ECO:0000313" key="2">
    <source>
        <dbReference type="EMBL" id="BCI63926.1"/>
    </source>
</evidence>
<dbReference type="KEGG" id="copr:Cop2CBH44_22790"/>
<evidence type="ECO:0008006" key="4">
    <source>
        <dbReference type="Google" id="ProtNLM"/>
    </source>
</evidence>
<organism evidence="2 3">
    <name type="scientific">Coprobacter secundus subsp. similis</name>
    <dbReference type="NCBI Taxonomy" id="2751153"/>
    <lineage>
        <taxon>Bacteria</taxon>
        <taxon>Pseudomonadati</taxon>
        <taxon>Bacteroidota</taxon>
        <taxon>Bacteroidia</taxon>
        <taxon>Bacteroidales</taxon>
        <taxon>Barnesiellaceae</taxon>
        <taxon>Coprobacter</taxon>
    </lineage>
</organism>
<sequence length="167" mass="19007">MKKFVSHIFFVTCLIICSISLSVAQNKDIDKEKNIITLINNKEYIINVSSALPLKGPYIHLTSNYYIKMYNDSVSVYLPYYGRAYSAPYGGGEGGIKTNGKYTNYKQSINKKKNKYTISFSANNKEDKYEFLIDIFLSGDVYIHVQSRNKQSISFSGELDNLEKGTD</sequence>
<feature type="signal peptide" evidence="1">
    <location>
        <begin position="1"/>
        <end position="24"/>
    </location>
</feature>
<evidence type="ECO:0000256" key="1">
    <source>
        <dbReference type="SAM" id="SignalP"/>
    </source>
</evidence>
<reference evidence="3" key="1">
    <citation type="submission" date="2020-07" db="EMBL/GenBank/DDBJ databases">
        <title>Complete genome sequencing of Coprobacter sp. strain 2CBH44.</title>
        <authorList>
            <person name="Sakamoto M."/>
            <person name="Murakami T."/>
            <person name="Mori H."/>
        </authorList>
    </citation>
    <scope>NUCLEOTIDE SEQUENCE [LARGE SCALE GENOMIC DNA]</scope>
    <source>
        <strain evidence="3">2CBH44</strain>
    </source>
</reference>
<dbReference type="RefSeq" id="WP_021931693.1">
    <property type="nucleotide sequence ID" value="NZ_AP023322.1"/>
</dbReference>
<proteinExistence type="predicted"/>
<name>A0A7G1HW51_9BACT</name>